<accession>A0ABY6QQG3</accession>
<reference evidence="1" key="1">
    <citation type="submission" date="2021-09" db="EMBL/GenBank/DDBJ databases">
        <title>Complete genome sequence and metabolic characterization of Streptomyces tanashiensis DSM 731 the producer of antibacterial Kalafungin and diverse secondary metabolites.</title>
        <authorList>
            <person name="Abbasi M.N."/>
            <person name="Anwar M.N."/>
            <person name="Alam K."/>
            <person name="Shoaib M."/>
            <person name="Lin Z."/>
            <person name="Hayat M."/>
            <person name="Ali M.I."/>
            <person name="Malik H.M.T."/>
            <person name="Ahmed I."/>
            <person name="Li A."/>
            <person name="Hailong Wang H."/>
            <person name="Zhang Y."/>
        </authorList>
    </citation>
    <scope>NUCLEOTIDE SEQUENCE</scope>
    <source>
        <strain evidence="1">Kala</strain>
    </source>
</reference>
<evidence type="ECO:0000313" key="2">
    <source>
        <dbReference type="Proteomes" id="UP001164506"/>
    </source>
</evidence>
<name>A0ABY6QQG3_9ACTN</name>
<evidence type="ECO:0000313" key="1">
    <source>
        <dbReference type="EMBL" id="UZX19847.1"/>
    </source>
</evidence>
<dbReference type="GeneID" id="95598482"/>
<dbReference type="Proteomes" id="UP001164506">
    <property type="component" value="Chromosome"/>
</dbReference>
<organism evidence="1 2">
    <name type="scientific">Streptomyces tanashiensis</name>
    <dbReference type="NCBI Taxonomy" id="67367"/>
    <lineage>
        <taxon>Bacteria</taxon>
        <taxon>Bacillati</taxon>
        <taxon>Actinomycetota</taxon>
        <taxon>Actinomycetes</taxon>
        <taxon>Kitasatosporales</taxon>
        <taxon>Streptomycetaceae</taxon>
        <taxon>Streptomyces</taxon>
    </lineage>
</organism>
<proteinExistence type="predicted"/>
<dbReference type="InterPro" id="IPR040871">
    <property type="entry name" value="HopA1"/>
</dbReference>
<dbReference type="EMBL" id="CP084204">
    <property type="protein sequence ID" value="UZX19847.1"/>
    <property type="molecule type" value="Genomic_DNA"/>
</dbReference>
<sequence>MSVPESALIDPRTIRVAQNRPSLQPGFFFARSNVDLPRCEPLMRMYWNISGADAAVSLIGLITEELNHAEEPFDLKVACSRAVFERTDAAVLYLPAAGLARTAATLRRISDVLARTGCLGEGTPMWTLQVARGVGVAEDPGGRVSFGQVRAEQAARAIVNSGASSNPPRRLHEAEREFEAMGVALAAPHRRQGSTWNDEEFLESWSK</sequence>
<dbReference type="RefSeq" id="WP_267258076.1">
    <property type="nucleotide sequence ID" value="NZ_CP084204.1"/>
</dbReference>
<dbReference type="Pfam" id="PF17914">
    <property type="entry name" value="HopA1"/>
    <property type="match status" value="1"/>
</dbReference>
<keyword evidence="2" id="KW-1185">Reference proteome</keyword>
<protein>
    <submittedName>
        <fullName evidence="1">Uncharacterized protein</fullName>
    </submittedName>
</protein>
<gene>
    <name evidence="1" type="ORF">LDH80_03525</name>
</gene>